<accession>A0A1W1E4J3</accession>
<gene>
    <name evidence="1" type="ORF">MNB_SUP05-SYMBIONT-5-1251</name>
    <name evidence="2" type="ORF">MNB_SUP05-SYMBIONT-7-357</name>
</gene>
<name>A0A1W1E4J3_9ZZZZ</name>
<proteinExistence type="predicted"/>
<protein>
    <submittedName>
        <fullName evidence="1">Uncharacterized protein</fullName>
    </submittedName>
</protein>
<dbReference type="EMBL" id="FPIA01000160">
    <property type="protein sequence ID" value="SFV89483.1"/>
    <property type="molecule type" value="Genomic_DNA"/>
</dbReference>
<organism evidence="1">
    <name type="scientific">hydrothermal vent metagenome</name>
    <dbReference type="NCBI Taxonomy" id="652676"/>
    <lineage>
        <taxon>unclassified sequences</taxon>
        <taxon>metagenomes</taxon>
        <taxon>ecological metagenomes</taxon>
    </lineage>
</organism>
<evidence type="ECO:0000313" key="1">
    <source>
        <dbReference type="EMBL" id="SFV88849.1"/>
    </source>
</evidence>
<evidence type="ECO:0000313" key="2">
    <source>
        <dbReference type="EMBL" id="SFV89483.1"/>
    </source>
</evidence>
<reference evidence="1" key="1">
    <citation type="submission" date="2016-10" db="EMBL/GenBank/DDBJ databases">
        <authorList>
            <person name="de Groot N.N."/>
        </authorList>
    </citation>
    <scope>NUCLEOTIDE SEQUENCE</scope>
</reference>
<dbReference type="EMBL" id="FPHZ01000184">
    <property type="protein sequence ID" value="SFV88849.1"/>
    <property type="molecule type" value="Genomic_DNA"/>
</dbReference>
<dbReference type="AlphaFoldDB" id="A0A1W1E4J3"/>
<sequence>MLISLANAKNINIAYHNTHSTQQTMSMDKDTDCCPEGIHISCGFTMTTNTATVVLQEVVNSMSLATPVFKVFYTSFIAKIPTPPPTV</sequence>